<dbReference type="Proteomes" id="UP000441333">
    <property type="component" value="Unassembled WGS sequence"/>
</dbReference>
<evidence type="ECO:0000313" key="3">
    <source>
        <dbReference type="EMBL" id="KAB1067600.1"/>
    </source>
</evidence>
<feature type="domain" description="TaqI-like C-terminal specificity" evidence="2">
    <location>
        <begin position="10"/>
        <end position="83"/>
    </location>
</feature>
<feature type="coiled-coil region" evidence="1">
    <location>
        <begin position="178"/>
        <end position="208"/>
    </location>
</feature>
<dbReference type="Pfam" id="PF12950">
    <property type="entry name" value="TaqI_C"/>
    <property type="match status" value="1"/>
</dbReference>
<proteinExistence type="predicted"/>
<evidence type="ECO:0000313" key="4">
    <source>
        <dbReference type="Proteomes" id="UP000441333"/>
    </source>
</evidence>
<dbReference type="EMBL" id="WAAT01000045">
    <property type="protein sequence ID" value="KAB1067600.1"/>
    <property type="molecule type" value="Genomic_DNA"/>
</dbReference>
<name>A0A6N6MFN7_9FLAO</name>
<protein>
    <recommendedName>
        <fullName evidence="2">TaqI-like C-terminal specificity domain-containing protein</fullName>
    </recommendedName>
</protein>
<sequence>MKNYFREILGKTLVSTLIREQFIIDRSLYIARIDDDTQSNFIIEYIISILNSKLMSFYFRYSNNEFDTLFPKIRVAEFKKLPIKIVELDLQQLAKTKVDDLLLAKSDVIIVFEKFKRYFVKSFSLFKVSRKLQNWHELGFGEFIKELNRAVKSNNKLRVKEGLEEVPTLTKKDEFEWLDLFEDNKEKAQDLQNQINQTDKEINAMVYELYGLNEDEITIVENS</sequence>
<evidence type="ECO:0000259" key="2">
    <source>
        <dbReference type="Pfam" id="PF12950"/>
    </source>
</evidence>
<reference evidence="3 4" key="1">
    <citation type="submission" date="2019-09" db="EMBL/GenBank/DDBJ databases">
        <authorList>
            <person name="Cao W.R."/>
        </authorList>
    </citation>
    <scope>NUCLEOTIDE SEQUENCE [LARGE SCALE GENOMIC DNA]</scope>
    <source>
        <strain evidence="3 4">B1N29</strain>
    </source>
</reference>
<comment type="caution">
    <text evidence="3">The sequence shown here is derived from an EMBL/GenBank/DDBJ whole genome shotgun (WGS) entry which is preliminary data.</text>
</comment>
<evidence type="ECO:0000256" key="1">
    <source>
        <dbReference type="SAM" id="Coils"/>
    </source>
</evidence>
<keyword evidence="4" id="KW-1185">Reference proteome</keyword>
<dbReference type="AlphaFoldDB" id="A0A6N6MFN7"/>
<accession>A0A6N6MFN7</accession>
<keyword evidence="1" id="KW-0175">Coiled coil</keyword>
<dbReference type="InterPro" id="IPR025931">
    <property type="entry name" value="TaqI_C"/>
</dbReference>
<organism evidence="3 4">
    <name type="scientific">Pseudotamlana haliotis</name>
    <dbReference type="NCBI Taxonomy" id="2614804"/>
    <lineage>
        <taxon>Bacteria</taxon>
        <taxon>Pseudomonadati</taxon>
        <taxon>Bacteroidota</taxon>
        <taxon>Flavobacteriia</taxon>
        <taxon>Flavobacteriales</taxon>
        <taxon>Flavobacteriaceae</taxon>
        <taxon>Pseudotamlana</taxon>
    </lineage>
</organism>
<gene>
    <name evidence="3" type="ORF">F6U93_09960</name>
</gene>